<dbReference type="EMBL" id="DS547093">
    <property type="protein sequence ID" value="EDR13446.1"/>
    <property type="molecule type" value="Genomic_DNA"/>
</dbReference>
<keyword evidence="2" id="KW-0812">Transmembrane</keyword>
<evidence type="ECO:0000256" key="2">
    <source>
        <dbReference type="SAM" id="Phobius"/>
    </source>
</evidence>
<dbReference type="RefSeq" id="XP_001875944.1">
    <property type="nucleotide sequence ID" value="XM_001875909.1"/>
</dbReference>
<keyword evidence="2" id="KW-1133">Transmembrane helix</keyword>
<organism evidence="4">
    <name type="scientific">Laccaria bicolor (strain S238N-H82 / ATCC MYA-4686)</name>
    <name type="common">Bicoloured deceiver</name>
    <name type="synonym">Laccaria laccata var. bicolor</name>
    <dbReference type="NCBI Taxonomy" id="486041"/>
    <lineage>
        <taxon>Eukaryota</taxon>
        <taxon>Fungi</taxon>
        <taxon>Dikarya</taxon>
        <taxon>Basidiomycota</taxon>
        <taxon>Agaricomycotina</taxon>
        <taxon>Agaricomycetes</taxon>
        <taxon>Agaricomycetidae</taxon>
        <taxon>Agaricales</taxon>
        <taxon>Agaricineae</taxon>
        <taxon>Hydnangiaceae</taxon>
        <taxon>Laccaria</taxon>
    </lineage>
</organism>
<feature type="compositionally biased region" description="Basic and acidic residues" evidence="1">
    <location>
        <begin position="29"/>
        <end position="39"/>
    </location>
</feature>
<evidence type="ECO:0000256" key="1">
    <source>
        <dbReference type="SAM" id="MobiDB-lite"/>
    </source>
</evidence>
<dbReference type="KEGG" id="lbc:LACBIDRAFT_322387"/>
<dbReference type="HOGENOM" id="CLU_2004309_0_0_1"/>
<evidence type="ECO:0000313" key="4">
    <source>
        <dbReference type="Proteomes" id="UP000001194"/>
    </source>
</evidence>
<evidence type="ECO:0000313" key="3">
    <source>
        <dbReference type="EMBL" id="EDR13446.1"/>
    </source>
</evidence>
<dbReference type="GeneID" id="6071172"/>
<dbReference type="Proteomes" id="UP000001194">
    <property type="component" value="Unassembled WGS sequence"/>
</dbReference>
<keyword evidence="2" id="KW-0472">Membrane</keyword>
<dbReference type="AlphaFoldDB" id="B0CW44"/>
<feature type="transmembrane region" description="Helical" evidence="2">
    <location>
        <begin position="98"/>
        <end position="121"/>
    </location>
</feature>
<sequence length="124" mass="14116">MTTYSNNQQPPMNTNSDKCPQRPPTTMDRQQRMAHDNDQRAQAPTVLGCHDTVHTPFLWAPQSVVTETKYLSSLSRRVQLSQVATTFIIKLRYLPIELLGVFIAFFIINGIFGTFIAFFIINPV</sequence>
<name>B0CW44_LACBS</name>
<feature type="compositionally biased region" description="Polar residues" evidence="1">
    <location>
        <begin position="1"/>
        <end position="18"/>
    </location>
</feature>
<feature type="region of interest" description="Disordered" evidence="1">
    <location>
        <begin position="1"/>
        <end position="41"/>
    </location>
</feature>
<accession>B0CW44</accession>
<dbReference type="InParanoid" id="B0CW44"/>
<protein>
    <submittedName>
        <fullName evidence="3">Predicted protein</fullName>
    </submittedName>
</protein>
<reference evidence="3 4" key="1">
    <citation type="journal article" date="2008" name="Nature">
        <title>The genome of Laccaria bicolor provides insights into mycorrhizal symbiosis.</title>
        <authorList>
            <person name="Martin F."/>
            <person name="Aerts A."/>
            <person name="Ahren D."/>
            <person name="Brun A."/>
            <person name="Danchin E.G.J."/>
            <person name="Duchaussoy F."/>
            <person name="Gibon J."/>
            <person name="Kohler A."/>
            <person name="Lindquist E."/>
            <person name="Pereda V."/>
            <person name="Salamov A."/>
            <person name="Shapiro H.J."/>
            <person name="Wuyts J."/>
            <person name="Blaudez D."/>
            <person name="Buee M."/>
            <person name="Brokstein P."/>
            <person name="Canbaeck B."/>
            <person name="Cohen D."/>
            <person name="Courty P.E."/>
            <person name="Coutinho P.M."/>
            <person name="Delaruelle C."/>
            <person name="Detter J.C."/>
            <person name="Deveau A."/>
            <person name="DiFazio S."/>
            <person name="Duplessis S."/>
            <person name="Fraissinet-Tachet L."/>
            <person name="Lucic E."/>
            <person name="Frey-Klett P."/>
            <person name="Fourrey C."/>
            <person name="Feussner I."/>
            <person name="Gay G."/>
            <person name="Grimwood J."/>
            <person name="Hoegger P.J."/>
            <person name="Jain P."/>
            <person name="Kilaru S."/>
            <person name="Labbe J."/>
            <person name="Lin Y.C."/>
            <person name="Legue V."/>
            <person name="Le Tacon F."/>
            <person name="Marmeisse R."/>
            <person name="Melayah D."/>
            <person name="Montanini B."/>
            <person name="Muratet M."/>
            <person name="Nehls U."/>
            <person name="Niculita-Hirzel H."/>
            <person name="Oudot-Le Secq M.P."/>
            <person name="Peter M."/>
            <person name="Quesneville H."/>
            <person name="Rajashekar B."/>
            <person name="Reich M."/>
            <person name="Rouhier N."/>
            <person name="Schmutz J."/>
            <person name="Yin T."/>
            <person name="Chalot M."/>
            <person name="Henrissat B."/>
            <person name="Kuees U."/>
            <person name="Lucas S."/>
            <person name="Van de Peer Y."/>
            <person name="Podila G.K."/>
            <person name="Polle A."/>
            <person name="Pukkila P.J."/>
            <person name="Richardson P.M."/>
            <person name="Rouze P."/>
            <person name="Sanders I.R."/>
            <person name="Stajich J.E."/>
            <person name="Tunlid A."/>
            <person name="Tuskan G."/>
            <person name="Grigoriev I.V."/>
        </authorList>
    </citation>
    <scope>NUCLEOTIDE SEQUENCE [LARGE SCALE GENOMIC DNA]</scope>
    <source>
        <strain evidence="4">S238N-H82 / ATCC MYA-4686</strain>
    </source>
</reference>
<gene>
    <name evidence="3" type="ORF">LACBIDRAFT_322387</name>
</gene>
<proteinExistence type="predicted"/>
<keyword evidence="4" id="KW-1185">Reference proteome</keyword>